<dbReference type="SUPFAM" id="SSF140500">
    <property type="entry name" value="BAS1536-like"/>
    <property type="match status" value="1"/>
</dbReference>
<dbReference type="RefSeq" id="WP_262683785.1">
    <property type="nucleotide sequence ID" value="NZ_JAOQIO010000023.1"/>
</dbReference>
<dbReference type="InterPro" id="IPR036638">
    <property type="entry name" value="HLH_DNA-bd_sf"/>
</dbReference>
<keyword evidence="2" id="KW-1185">Reference proteome</keyword>
<dbReference type="InterPro" id="IPR037208">
    <property type="entry name" value="Spo0E-like_sf"/>
</dbReference>
<dbReference type="Pfam" id="PF09388">
    <property type="entry name" value="SpoOE-like"/>
    <property type="match status" value="1"/>
</dbReference>
<gene>
    <name evidence="1" type="ORF">OB236_09660</name>
</gene>
<comment type="caution">
    <text evidence="1">The sequence shown here is derived from an EMBL/GenBank/DDBJ whole genome shotgun (WGS) entry which is preliminary data.</text>
</comment>
<name>A0ABT2UCN9_9BACL</name>
<proteinExistence type="predicted"/>
<evidence type="ECO:0000313" key="1">
    <source>
        <dbReference type="EMBL" id="MCU6792394.1"/>
    </source>
</evidence>
<protein>
    <submittedName>
        <fullName evidence="1">Aspartyl-phosphate phosphatase Spo0E family protein</fullName>
    </submittedName>
</protein>
<sequence length="65" mass="7389">MLNIEDLESEIEYLRIQLVSTYMKQGSFNSPVVLGVSQQLDVLLNYYDSLKSGNIALNLIKISYC</sequence>
<organism evidence="1 2">
    <name type="scientific">Paenibacillus baimaensis</name>
    <dbReference type="NCBI Taxonomy" id="2982185"/>
    <lineage>
        <taxon>Bacteria</taxon>
        <taxon>Bacillati</taxon>
        <taxon>Bacillota</taxon>
        <taxon>Bacilli</taxon>
        <taxon>Bacillales</taxon>
        <taxon>Paenibacillaceae</taxon>
        <taxon>Paenibacillus</taxon>
    </lineage>
</organism>
<dbReference type="Gene3D" id="4.10.280.10">
    <property type="entry name" value="Helix-loop-helix DNA-binding domain"/>
    <property type="match status" value="1"/>
</dbReference>
<dbReference type="Proteomes" id="UP001652445">
    <property type="component" value="Unassembled WGS sequence"/>
</dbReference>
<reference evidence="1 2" key="1">
    <citation type="submission" date="2022-09" db="EMBL/GenBank/DDBJ databases">
        <authorList>
            <person name="Han X.L."/>
            <person name="Wang Q."/>
            <person name="Lu T."/>
        </authorList>
    </citation>
    <scope>NUCLEOTIDE SEQUENCE [LARGE SCALE GENOMIC DNA]</scope>
    <source>
        <strain evidence="1 2">WQ 127069</strain>
    </source>
</reference>
<dbReference type="InterPro" id="IPR018540">
    <property type="entry name" value="Spo0E-like"/>
</dbReference>
<dbReference type="EMBL" id="JAOQIO010000023">
    <property type="protein sequence ID" value="MCU6792394.1"/>
    <property type="molecule type" value="Genomic_DNA"/>
</dbReference>
<accession>A0ABT2UCN9</accession>
<evidence type="ECO:0000313" key="2">
    <source>
        <dbReference type="Proteomes" id="UP001652445"/>
    </source>
</evidence>